<accession>A0ABW9CWC7</accession>
<dbReference type="Gene3D" id="3.40.190.10">
    <property type="entry name" value="Periplasmic binding protein-like II"/>
    <property type="match status" value="2"/>
</dbReference>
<dbReference type="PANTHER" id="PTHR30537">
    <property type="entry name" value="HTH-TYPE TRANSCRIPTIONAL REGULATOR"/>
    <property type="match status" value="1"/>
</dbReference>
<sequence>MNRRADLVEGPFDVAIWARERLDSEAGLIVRKLGVSRRILVVAPDYLKRRPPIGDPADLQHEQVVTLAEDGAETEWIVMRQSSEQRVVELTPRFMLIDTLHAAERRVRFDQFEHRVTPLVDDD</sequence>
<evidence type="ECO:0000313" key="4">
    <source>
        <dbReference type="Proteomes" id="UP001629462"/>
    </source>
</evidence>
<evidence type="ECO:0000259" key="2">
    <source>
        <dbReference type="Pfam" id="PF03466"/>
    </source>
</evidence>
<dbReference type="PANTHER" id="PTHR30537:SF5">
    <property type="entry name" value="HTH-TYPE TRANSCRIPTIONAL ACTIVATOR TTDR-RELATED"/>
    <property type="match status" value="1"/>
</dbReference>
<dbReference type="Proteomes" id="UP001629462">
    <property type="component" value="Unassembled WGS sequence"/>
</dbReference>
<evidence type="ECO:0000313" key="3">
    <source>
        <dbReference type="EMBL" id="MFM0521483.1"/>
    </source>
</evidence>
<dbReference type="SUPFAM" id="SSF53850">
    <property type="entry name" value="Periplasmic binding protein-like II"/>
    <property type="match status" value="1"/>
</dbReference>
<dbReference type="RefSeq" id="WP_408163166.1">
    <property type="nucleotide sequence ID" value="NZ_JAQQDB010000035.1"/>
</dbReference>
<comment type="similarity">
    <text evidence="1">Belongs to the LysR transcriptional regulatory family.</text>
</comment>
<dbReference type="Pfam" id="PF03466">
    <property type="entry name" value="LysR_substrate"/>
    <property type="match status" value="1"/>
</dbReference>
<organism evidence="3 4">
    <name type="scientific">Caballeronia jiangsuensis</name>
    <dbReference type="NCBI Taxonomy" id="1458357"/>
    <lineage>
        <taxon>Bacteria</taxon>
        <taxon>Pseudomonadati</taxon>
        <taxon>Pseudomonadota</taxon>
        <taxon>Betaproteobacteria</taxon>
        <taxon>Burkholderiales</taxon>
        <taxon>Burkholderiaceae</taxon>
        <taxon>Caballeronia</taxon>
    </lineage>
</organism>
<dbReference type="EMBL" id="JAQQDB010000035">
    <property type="protein sequence ID" value="MFM0521483.1"/>
    <property type="molecule type" value="Genomic_DNA"/>
</dbReference>
<dbReference type="InterPro" id="IPR005119">
    <property type="entry name" value="LysR_subst-bd"/>
</dbReference>
<gene>
    <name evidence="3" type="ORF">PQR08_29060</name>
</gene>
<proteinExistence type="inferred from homology"/>
<evidence type="ECO:0000256" key="1">
    <source>
        <dbReference type="ARBA" id="ARBA00009437"/>
    </source>
</evidence>
<comment type="caution">
    <text evidence="3">The sequence shown here is derived from an EMBL/GenBank/DDBJ whole genome shotgun (WGS) entry which is preliminary data.</text>
</comment>
<reference evidence="3 4" key="1">
    <citation type="journal article" date="2024" name="Chem. Sci.">
        <title>Discovery of megapolipeptins by genome mining of a Burkholderiales bacteria collection.</title>
        <authorList>
            <person name="Paulo B.S."/>
            <person name="Recchia M.J.J."/>
            <person name="Lee S."/>
            <person name="Fergusson C.H."/>
            <person name="Romanowski S.B."/>
            <person name="Hernandez A."/>
            <person name="Krull N."/>
            <person name="Liu D.Y."/>
            <person name="Cavanagh H."/>
            <person name="Bos A."/>
            <person name="Gray C.A."/>
            <person name="Murphy B.T."/>
            <person name="Linington R.G."/>
            <person name="Eustaquio A.S."/>
        </authorList>
    </citation>
    <scope>NUCLEOTIDE SEQUENCE [LARGE SCALE GENOMIC DNA]</scope>
    <source>
        <strain evidence="3 4">RL17-374-BIF-D</strain>
    </source>
</reference>
<name>A0ABW9CWC7_9BURK</name>
<keyword evidence="4" id="KW-1185">Reference proteome</keyword>
<protein>
    <submittedName>
        <fullName evidence="3">LysR substrate-binding domain-containing protein</fullName>
    </submittedName>
</protein>
<feature type="domain" description="LysR substrate-binding" evidence="2">
    <location>
        <begin position="6"/>
        <end position="87"/>
    </location>
</feature>
<dbReference type="InterPro" id="IPR058163">
    <property type="entry name" value="LysR-type_TF_proteobact-type"/>
</dbReference>